<dbReference type="GO" id="GO:0016301">
    <property type="term" value="F:kinase activity"/>
    <property type="evidence" value="ECO:0007669"/>
    <property type="project" value="UniProtKB-KW"/>
</dbReference>
<dbReference type="CDD" id="cd17546">
    <property type="entry name" value="REC_hyHK_CKI1_RcsC-like"/>
    <property type="match status" value="1"/>
</dbReference>
<dbReference type="CDD" id="cd00088">
    <property type="entry name" value="HPT"/>
    <property type="match status" value="1"/>
</dbReference>
<feature type="transmembrane region" description="Helical" evidence="13">
    <location>
        <begin position="308"/>
        <end position="327"/>
    </location>
</feature>
<feature type="domain" description="PAC" evidence="17">
    <location>
        <begin position="805"/>
        <end position="858"/>
    </location>
</feature>
<comment type="subcellular location">
    <subcellularLocation>
        <location evidence="2">Cell membrane</location>
        <topology evidence="2">Multi-pass membrane protein</topology>
    </subcellularLocation>
</comment>
<feature type="transmembrane region" description="Helical" evidence="13">
    <location>
        <begin position="22"/>
        <end position="45"/>
    </location>
</feature>
<dbReference type="InterPro" id="IPR003594">
    <property type="entry name" value="HATPase_dom"/>
</dbReference>
<dbReference type="Gene3D" id="1.20.120.160">
    <property type="entry name" value="HPT domain"/>
    <property type="match status" value="1"/>
</dbReference>
<dbReference type="Pfam" id="PF12860">
    <property type="entry name" value="PAS_7"/>
    <property type="match status" value="1"/>
</dbReference>
<dbReference type="InterPro" id="IPR001610">
    <property type="entry name" value="PAC"/>
</dbReference>
<dbReference type="CDD" id="cd00130">
    <property type="entry name" value="PAS"/>
    <property type="match status" value="2"/>
</dbReference>
<keyword evidence="6 13" id="KW-0812">Transmembrane</keyword>
<dbReference type="Pfam" id="PF01627">
    <property type="entry name" value="Hpt"/>
    <property type="match status" value="1"/>
</dbReference>
<dbReference type="RefSeq" id="WP_238244333.1">
    <property type="nucleotide sequence ID" value="NZ_BPQP01000033.1"/>
</dbReference>
<dbReference type="InterPro" id="IPR004358">
    <property type="entry name" value="Sig_transdc_His_kin-like_C"/>
</dbReference>
<dbReference type="PROSITE" id="PS50109">
    <property type="entry name" value="HIS_KIN"/>
    <property type="match status" value="1"/>
</dbReference>
<dbReference type="InterPro" id="IPR001789">
    <property type="entry name" value="Sig_transdc_resp-reg_receiver"/>
</dbReference>
<dbReference type="SUPFAM" id="SSF55785">
    <property type="entry name" value="PYP-like sensor domain (PAS domain)"/>
    <property type="match status" value="4"/>
</dbReference>
<dbReference type="Pfam" id="PF22588">
    <property type="entry name" value="dCache_1_like"/>
    <property type="match status" value="1"/>
</dbReference>
<dbReference type="CDD" id="cd12914">
    <property type="entry name" value="PDC1_DGC_like"/>
    <property type="match status" value="1"/>
</dbReference>
<dbReference type="SUPFAM" id="SSF55874">
    <property type="entry name" value="ATPase domain of HSP90 chaperone/DNA topoisomerase II/histidine kinase"/>
    <property type="match status" value="1"/>
</dbReference>
<keyword evidence="7" id="KW-0547">Nucleotide-binding</keyword>
<evidence type="ECO:0000256" key="13">
    <source>
        <dbReference type="SAM" id="Phobius"/>
    </source>
</evidence>
<evidence type="ECO:0000313" key="19">
    <source>
        <dbReference type="Proteomes" id="UP001055125"/>
    </source>
</evidence>
<evidence type="ECO:0000256" key="5">
    <source>
        <dbReference type="ARBA" id="ARBA00022553"/>
    </source>
</evidence>
<evidence type="ECO:0000259" key="15">
    <source>
        <dbReference type="PROSITE" id="PS50110"/>
    </source>
</evidence>
<comment type="caution">
    <text evidence="18">The sequence shown here is derived from an EMBL/GenBank/DDBJ whole genome shotgun (WGS) entry which is preliminary data.</text>
</comment>
<dbReference type="Gene3D" id="3.30.565.10">
    <property type="entry name" value="Histidine kinase-like ATPase, C-terminal domain"/>
    <property type="match status" value="1"/>
</dbReference>
<dbReference type="Gene3D" id="3.40.50.2300">
    <property type="match status" value="1"/>
</dbReference>
<dbReference type="InterPro" id="IPR011006">
    <property type="entry name" value="CheY-like_superfamily"/>
</dbReference>
<feature type="modified residue" description="4-aspartylphosphate" evidence="12">
    <location>
        <position position="1174"/>
    </location>
</feature>
<keyword evidence="8" id="KW-0067">ATP-binding</keyword>
<dbReference type="Pfam" id="PF02518">
    <property type="entry name" value="HATPase_c"/>
    <property type="match status" value="1"/>
</dbReference>
<protein>
    <recommendedName>
        <fullName evidence="3">histidine kinase</fullName>
        <ecNumber evidence="3">2.7.13.3</ecNumber>
    </recommendedName>
</protein>
<evidence type="ECO:0000256" key="9">
    <source>
        <dbReference type="ARBA" id="ARBA00022989"/>
    </source>
</evidence>
<dbReference type="InterPro" id="IPR036097">
    <property type="entry name" value="HisK_dim/P_sf"/>
</dbReference>
<evidence type="ECO:0000256" key="12">
    <source>
        <dbReference type="PROSITE-ProRule" id="PRU00169"/>
    </source>
</evidence>
<evidence type="ECO:0000256" key="7">
    <source>
        <dbReference type="ARBA" id="ARBA00022741"/>
    </source>
</evidence>
<dbReference type="InterPro" id="IPR008207">
    <property type="entry name" value="Sig_transdc_His_kin_Hpt_dom"/>
</dbReference>
<dbReference type="CDD" id="cd00082">
    <property type="entry name" value="HisKA"/>
    <property type="match status" value="1"/>
</dbReference>
<evidence type="ECO:0000256" key="1">
    <source>
        <dbReference type="ARBA" id="ARBA00000085"/>
    </source>
</evidence>
<dbReference type="SUPFAM" id="SSF47384">
    <property type="entry name" value="Homodimeric domain of signal transducing histidine kinase"/>
    <property type="match status" value="1"/>
</dbReference>
<dbReference type="SMART" id="SM00448">
    <property type="entry name" value="REC"/>
    <property type="match status" value="1"/>
</dbReference>
<dbReference type="Gene3D" id="1.10.287.130">
    <property type="match status" value="1"/>
</dbReference>
<keyword evidence="11 13" id="KW-0472">Membrane</keyword>
<feature type="domain" description="PAS" evidence="16">
    <location>
        <begin position="604"/>
        <end position="675"/>
    </location>
</feature>
<keyword evidence="9 13" id="KW-1133">Transmembrane helix</keyword>
<keyword evidence="10" id="KW-0902">Two-component regulatory system</keyword>
<dbReference type="Pfam" id="PF00072">
    <property type="entry name" value="Response_reg"/>
    <property type="match status" value="1"/>
</dbReference>
<comment type="catalytic activity">
    <reaction evidence="1">
        <text>ATP + protein L-histidine = ADP + protein N-phospho-L-histidine.</text>
        <dbReference type="EC" id="2.7.13.3"/>
    </reaction>
</comment>
<dbReference type="PROSITE" id="PS50113">
    <property type="entry name" value="PAC"/>
    <property type="match status" value="3"/>
</dbReference>
<reference evidence="18" key="2">
    <citation type="submission" date="2021-08" db="EMBL/GenBank/DDBJ databases">
        <authorList>
            <person name="Tani A."/>
            <person name="Ola A."/>
            <person name="Ogura Y."/>
            <person name="Katsura K."/>
            <person name="Hayashi T."/>
        </authorList>
    </citation>
    <scope>NUCLEOTIDE SEQUENCE</scope>
    <source>
        <strain evidence="18">DSM 19015</strain>
    </source>
</reference>
<dbReference type="SMART" id="SM00086">
    <property type="entry name" value="PAC"/>
    <property type="match status" value="4"/>
</dbReference>
<evidence type="ECO:0000313" key="18">
    <source>
        <dbReference type="EMBL" id="GJD95196.1"/>
    </source>
</evidence>
<evidence type="ECO:0000259" key="17">
    <source>
        <dbReference type="PROSITE" id="PS50113"/>
    </source>
</evidence>
<keyword evidence="18" id="KW-0418">Kinase</keyword>
<evidence type="ECO:0000256" key="3">
    <source>
        <dbReference type="ARBA" id="ARBA00012438"/>
    </source>
</evidence>
<feature type="domain" description="Response regulatory" evidence="15">
    <location>
        <begin position="1125"/>
        <end position="1242"/>
    </location>
</feature>
<dbReference type="Gene3D" id="2.10.70.100">
    <property type="match status" value="1"/>
</dbReference>
<dbReference type="Proteomes" id="UP001055125">
    <property type="component" value="Unassembled WGS sequence"/>
</dbReference>
<evidence type="ECO:0000256" key="10">
    <source>
        <dbReference type="ARBA" id="ARBA00023012"/>
    </source>
</evidence>
<evidence type="ECO:0000259" key="14">
    <source>
        <dbReference type="PROSITE" id="PS50109"/>
    </source>
</evidence>
<dbReference type="EMBL" id="BPQP01000033">
    <property type="protein sequence ID" value="GJD95196.1"/>
    <property type="molecule type" value="Genomic_DNA"/>
</dbReference>
<dbReference type="Pfam" id="PF00512">
    <property type="entry name" value="HisKA"/>
    <property type="match status" value="1"/>
</dbReference>
<accession>A0ABQ4RWG9</accession>
<dbReference type="InterPro" id="IPR003661">
    <property type="entry name" value="HisK_dim/P_dom"/>
</dbReference>
<dbReference type="Gene3D" id="3.30.450.20">
    <property type="entry name" value="PAS domain"/>
    <property type="match status" value="6"/>
</dbReference>
<dbReference type="SMART" id="SM00387">
    <property type="entry name" value="HATPase_c"/>
    <property type="match status" value="1"/>
</dbReference>
<keyword evidence="18" id="KW-0808">Transferase</keyword>
<evidence type="ECO:0000256" key="2">
    <source>
        <dbReference type="ARBA" id="ARBA00004651"/>
    </source>
</evidence>
<evidence type="ECO:0000259" key="16">
    <source>
        <dbReference type="PROSITE" id="PS50112"/>
    </source>
</evidence>
<keyword evidence="4" id="KW-1003">Cell membrane</keyword>
<dbReference type="PRINTS" id="PR00344">
    <property type="entry name" value="BCTRLSENSOR"/>
</dbReference>
<dbReference type="InterPro" id="IPR005467">
    <property type="entry name" value="His_kinase_dom"/>
</dbReference>
<dbReference type="PROSITE" id="PS50112">
    <property type="entry name" value="PAS"/>
    <property type="match status" value="2"/>
</dbReference>
<dbReference type="InterPro" id="IPR054327">
    <property type="entry name" value="His-kinase-like_sensor"/>
</dbReference>
<dbReference type="InterPro" id="IPR036641">
    <property type="entry name" value="HPT_dom_sf"/>
</dbReference>
<dbReference type="NCBIfam" id="TIGR00229">
    <property type="entry name" value="sensory_box"/>
    <property type="match status" value="3"/>
</dbReference>
<dbReference type="InterPro" id="IPR036890">
    <property type="entry name" value="HATPase_C_sf"/>
</dbReference>
<dbReference type="PANTHER" id="PTHR45339:SF1">
    <property type="entry name" value="HYBRID SIGNAL TRANSDUCTION HISTIDINE KINASE J"/>
    <property type="match status" value="1"/>
</dbReference>
<dbReference type="CDD" id="cd12915">
    <property type="entry name" value="PDC2_DGC_like"/>
    <property type="match status" value="1"/>
</dbReference>
<dbReference type="InterPro" id="IPR000700">
    <property type="entry name" value="PAS-assoc_C"/>
</dbReference>
<dbReference type="InterPro" id="IPR000014">
    <property type="entry name" value="PAS"/>
</dbReference>
<feature type="domain" description="PAC" evidence="17">
    <location>
        <begin position="678"/>
        <end position="729"/>
    </location>
</feature>
<name>A0ABQ4RWG9_9HYPH</name>
<evidence type="ECO:0000256" key="8">
    <source>
        <dbReference type="ARBA" id="ARBA00022840"/>
    </source>
</evidence>
<dbReference type="SUPFAM" id="SSF47226">
    <property type="entry name" value="Histidine-containing phosphotransfer domain, HPT domain"/>
    <property type="match status" value="1"/>
</dbReference>
<feature type="domain" description="Histidine kinase" evidence="14">
    <location>
        <begin position="883"/>
        <end position="1104"/>
    </location>
</feature>
<feature type="domain" description="PAC" evidence="17">
    <location>
        <begin position="432"/>
        <end position="484"/>
    </location>
</feature>
<dbReference type="PROSITE" id="PS50110">
    <property type="entry name" value="RESPONSE_REGULATORY"/>
    <property type="match status" value="1"/>
</dbReference>
<evidence type="ECO:0000256" key="11">
    <source>
        <dbReference type="ARBA" id="ARBA00023136"/>
    </source>
</evidence>
<dbReference type="PANTHER" id="PTHR45339">
    <property type="entry name" value="HYBRID SIGNAL TRANSDUCTION HISTIDINE KINASE J"/>
    <property type="match status" value="1"/>
</dbReference>
<organism evidence="18 19">
    <name type="scientific">Methylobacterium iners</name>
    <dbReference type="NCBI Taxonomy" id="418707"/>
    <lineage>
        <taxon>Bacteria</taxon>
        <taxon>Pseudomonadati</taxon>
        <taxon>Pseudomonadota</taxon>
        <taxon>Alphaproteobacteria</taxon>
        <taxon>Hyphomicrobiales</taxon>
        <taxon>Methylobacteriaceae</taxon>
        <taxon>Methylobacterium</taxon>
    </lineage>
</organism>
<dbReference type="SMART" id="SM00388">
    <property type="entry name" value="HisKA"/>
    <property type="match status" value="1"/>
</dbReference>
<dbReference type="InterPro" id="IPR035965">
    <property type="entry name" value="PAS-like_dom_sf"/>
</dbReference>
<gene>
    <name evidence="18" type="primary">rcsC_17</name>
    <name evidence="18" type="ORF">OCOJLMKI_2406</name>
</gene>
<keyword evidence="5 12" id="KW-0597">Phosphoprotein</keyword>
<dbReference type="CDD" id="cd16922">
    <property type="entry name" value="HATPase_EvgS-ArcB-TorS-like"/>
    <property type="match status" value="1"/>
</dbReference>
<keyword evidence="19" id="KW-1185">Reference proteome</keyword>
<proteinExistence type="predicted"/>
<dbReference type="Pfam" id="PF08447">
    <property type="entry name" value="PAS_3"/>
    <property type="match status" value="3"/>
</dbReference>
<evidence type="ECO:0000256" key="4">
    <source>
        <dbReference type="ARBA" id="ARBA00022475"/>
    </source>
</evidence>
<dbReference type="EC" id="2.7.13.3" evidence="3"/>
<sequence>MLVENGEGAEGGRAPRGRGRRLQACVVGAGLILVALLWAGLLYHLHLRSETIRQQSHHDVRNLSVAMEQQVERLLVNVDQVMRFIQDDFRRDNEMFDPAAWIRRAASIGAVANQVSMYDAEGELIASKTPLAPGMPRFNIRDRDYFRALSAEPEIGLYVDRTLKGRITGRYVLQLARRLSHWDGTFAGVVVISLDPLFLSQQFEALDVGTFGSVALFGVDGFVRARHPVNEGMYDINAATLSGGKKPFMGVFAHLKRSLTGSYEARSAFDGHTRIFGYRTLAAHPLVVTVGKSLDEVMAPFAMERNRALAVGAGTTAIVGALIILLLRELERGRRRETQLGAMHRVLARNEATLRETNQLHAAAERVAEVGHFYILGDGPEVRWSDELYRIYGVQPGTFRPSFATFGPMFHPEDRDRVHRWWRGVVERREGTDCEHRIITAAGEMRTILVRPVVERDARGDLVAVLGAVLDVTERRRAEETLSRTTALLTRTLDAMDQGLIMVDGGGTVQVANRRAIELLELPPGLMAERPSYGAVRAHARQASRWGKLVDDDSRWTLDEDRRSQDVRYERRNADGQVLEIRINPTPDGGVVRTYTDITERRGAEDRYRLLAENTSDLIALKPTLMGRRAYVSPASRNVVGWEPEELAALPTDQYVHPDDFPRVTAEYRGLTAASPQVTSEHRVRHKQGHYVWVEAVFQLTKPGAPDEAVVVTARDITARRAAHDALRESEALHRLLSEKTSDIIARIDPDGLLRYLSPAVEAVVGYASEAMLGRSPLDFIHAEDRSSVQAAFRALVAAGPGGRAKFEYRMMHRDGHPVWLEVNPTVLFCERTGAVLGFIDVARDITARKAVEAELRAARDHTERARIQAEQASQAKTDFLASMSHEIRTPLNSVIGYTELLLDDRDLGAEQRERAERIQCAGSALLTVVNDILDFSKIEAGEVELDQTSFRLDSLVENAAAIVRGLAEQKAIALRIDLDPALPAMVLGDENRLRQILLNLLNNAVKFTRRGSVTLRVAPTPRGGKSSLRFAVTDTGIGIPEDKQAQLFRRFSQIDGSIRREFGGTGLGLAISKSLVELMGGTIGVESTLGQGSTFWFALRLPESAARPEEAAATAPPGEIRPATILLVEDLVINQELARAVLERAGHKVDIANDGLEAIVAVQSKPYDVVLMDIQMPGMDGVAATRHIRALAAPLCDIPIIAMTANVLPAQIAEFRGAGMDDHVGKPFRRDALYAAIERWMRDPLAHKPSQEPVAPMHHATHAIDRTVYDELAELMGQRRMGDLLDGLAKQIEAGLGEAHLAKIDRDRLAGEAHRLVSSAGLLGFGELSDLCRELEEACKQGSDLERTLASVRLARHRALIEIEALRVAA</sequence>
<reference evidence="18" key="1">
    <citation type="journal article" date="2021" name="Front. Microbiol.">
        <title>Comprehensive Comparative Genomics and Phenotyping of Methylobacterium Species.</title>
        <authorList>
            <person name="Alessa O."/>
            <person name="Ogura Y."/>
            <person name="Fujitani Y."/>
            <person name="Takami H."/>
            <person name="Hayashi T."/>
            <person name="Sahin N."/>
            <person name="Tani A."/>
        </authorList>
    </citation>
    <scope>NUCLEOTIDE SEQUENCE</scope>
    <source>
        <strain evidence="18">DSM 19015</strain>
    </source>
</reference>
<dbReference type="SUPFAM" id="SSF52172">
    <property type="entry name" value="CheY-like"/>
    <property type="match status" value="1"/>
</dbReference>
<dbReference type="InterPro" id="IPR013655">
    <property type="entry name" value="PAS_fold_3"/>
</dbReference>
<evidence type="ECO:0000256" key="6">
    <source>
        <dbReference type="ARBA" id="ARBA00022692"/>
    </source>
</evidence>
<feature type="domain" description="PAS" evidence="16">
    <location>
        <begin position="730"/>
        <end position="800"/>
    </location>
</feature>
<dbReference type="SMART" id="SM00091">
    <property type="entry name" value="PAS"/>
    <property type="match status" value="3"/>
</dbReference>